<evidence type="ECO:0000256" key="8">
    <source>
        <dbReference type="HAMAP-Rule" id="MF_01161"/>
    </source>
</evidence>
<comment type="subcellular location">
    <subcellularLocation>
        <location evidence="1 8">Cytoplasm</location>
    </subcellularLocation>
</comment>
<dbReference type="HAMAP" id="MF_01161">
    <property type="entry name" value="tRNA_Ile_lys_synt"/>
    <property type="match status" value="1"/>
</dbReference>
<feature type="binding site" evidence="8">
    <location>
        <begin position="25"/>
        <end position="30"/>
    </location>
    <ligand>
        <name>ATP</name>
        <dbReference type="ChEBI" id="CHEBI:30616"/>
    </ligand>
</feature>
<evidence type="ECO:0000256" key="3">
    <source>
        <dbReference type="ARBA" id="ARBA00022598"/>
    </source>
</evidence>
<dbReference type="Proteomes" id="UP000824071">
    <property type="component" value="Unassembled WGS sequence"/>
</dbReference>
<comment type="function">
    <text evidence="8">Ligates lysine onto the cytidine present at position 34 of the AUA codon-specific tRNA(Ile) that contains the anticodon CAU, in an ATP-dependent manner. Cytidine is converted to lysidine, thus changing the amino acid specificity of the tRNA from methionine to isoleucine.</text>
</comment>
<dbReference type="GO" id="GO:0005524">
    <property type="term" value="F:ATP binding"/>
    <property type="evidence" value="ECO:0007669"/>
    <property type="project" value="UniProtKB-UniRule"/>
</dbReference>
<comment type="catalytic activity">
    <reaction evidence="7 8">
        <text>cytidine(34) in tRNA(Ile2) + L-lysine + ATP = lysidine(34) in tRNA(Ile2) + AMP + diphosphate + H(+)</text>
        <dbReference type="Rhea" id="RHEA:43744"/>
        <dbReference type="Rhea" id="RHEA-COMP:10625"/>
        <dbReference type="Rhea" id="RHEA-COMP:10670"/>
        <dbReference type="ChEBI" id="CHEBI:15378"/>
        <dbReference type="ChEBI" id="CHEBI:30616"/>
        <dbReference type="ChEBI" id="CHEBI:32551"/>
        <dbReference type="ChEBI" id="CHEBI:33019"/>
        <dbReference type="ChEBI" id="CHEBI:82748"/>
        <dbReference type="ChEBI" id="CHEBI:83665"/>
        <dbReference type="ChEBI" id="CHEBI:456215"/>
        <dbReference type="EC" id="6.3.4.19"/>
    </reaction>
</comment>
<comment type="caution">
    <text evidence="10">The sequence shown here is derived from an EMBL/GenBank/DDBJ whole genome shotgun (WGS) entry which is preliminary data.</text>
</comment>
<evidence type="ECO:0000313" key="11">
    <source>
        <dbReference type="Proteomes" id="UP000824071"/>
    </source>
</evidence>
<evidence type="ECO:0000256" key="2">
    <source>
        <dbReference type="ARBA" id="ARBA00022490"/>
    </source>
</evidence>
<dbReference type="AlphaFoldDB" id="A0A9D1IE73"/>
<feature type="domain" description="Lysidine-tRNA(Ile) synthetase C-terminal" evidence="9">
    <location>
        <begin position="368"/>
        <end position="440"/>
    </location>
</feature>
<dbReference type="CDD" id="cd01992">
    <property type="entry name" value="TilS_N"/>
    <property type="match status" value="1"/>
</dbReference>
<evidence type="ECO:0000256" key="7">
    <source>
        <dbReference type="ARBA" id="ARBA00048539"/>
    </source>
</evidence>
<reference evidence="10" key="2">
    <citation type="journal article" date="2021" name="PeerJ">
        <title>Extensive microbial diversity within the chicken gut microbiome revealed by metagenomics and culture.</title>
        <authorList>
            <person name="Gilroy R."/>
            <person name="Ravi A."/>
            <person name="Getino M."/>
            <person name="Pursley I."/>
            <person name="Horton D.L."/>
            <person name="Alikhan N.F."/>
            <person name="Baker D."/>
            <person name="Gharbi K."/>
            <person name="Hall N."/>
            <person name="Watson M."/>
            <person name="Adriaenssens E.M."/>
            <person name="Foster-Nyarko E."/>
            <person name="Jarju S."/>
            <person name="Secka A."/>
            <person name="Antonio M."/>
            <person name="Oren A."/>
            <person name="Chaudhuri R.R."/>
            <person name="La Ragione R."/>
            <person name="Hildebrand F."/>
            <person name="Pallen M.J."/>
        </authorList>
    </citation>
    <scope>NUCLEOTIDE SEQUENCE</scope>
    <source>
        <strain evidence="10">ChiGjej1B1-19959</strain>
    </source>
</reference>
<dbReference type="GO" id="GO:0005737">
    <property type="term" value="C:cytoplasm"/>
    <property type="evidence" value="ECO:0007669"/>
    <property type="project" value="UniProtKB-SubCell"/>
</dbReference>
<evidence type="ECO:0000256" key="5">
    <source>
        <dbReference type="ARBA" id="ARBA00022741"/>
    </source>
</evidence>
<dbReference type="GO" id="GO:0006400">
    <property type="term" value="P:tRNA modification"/>
    <property type="evidence" value="ECO:0007669"/>
    <property type="project" value="UniProtKB-UniRule"/>
</dbReference>
<dbReference type="Gene3D" id="3.40.50.620">
    <property type="entry name" value="HUPs"/>
    <property type="match status" value="1"/>
</dbReference>
<dbReference type="PANTHER" id="PTHR43033:SF1">
    <property type="entry name" value="TRNA(ILE)-LYSIDINE SYNTHASE-RELATED"/>
    <property type="match status" value="1"/>
</dbReference>
<dbReference type="EMBL" id="DVMW01000026">
    <property type="protein sequence ID" value="HIU35672.1"/>
    <property type="molecule type" value="Genomic_DNA"/>
</dbReference>
<keyword evidence="6 8" id="KW-0067">ATP-binding</keyword>
<reference evidence="10" key="1">
    <citation type="submission" date="2020-10" db="EMBL/GenBank/DDBJ databases">
        <authorList>
            <person name="Gilroy R."/>
        </authorList>
    </citation>
    <scope>NUCLEOTIDE SEQUENCE</scope>
    <source>
        <strain evidence="10">ChiGjej1B1-19959</strain>
    </source>
</reference>
<dbReference type="InterPro" id="IPR014729">
    <property type="entry name" value="Rossmann-like_a/b/a_fold"/>
</dbReference>
<evidence type="ECO:0000256" key="4">
    <source>
        <dbReference type="ARBA" id="ARBA00022694"/>
    </source>
</evidence>
<keyword evidence="5 8" id="KW-0547">Nucleotide-binding</keyword>
<evidence type="ECO:0000256" key="1">
    <source>
        <dbReference type="ARBA" id="ARBA00004496"/>
    </source>
</evidence>
<dbReference type="GO" id="GO:0032267">
    <property type="term" value="F:tRNA(Ile)-lysidine synthase activity"/>
    <property type="evidence" value="ECO:0007669"/>
    <property type="project" value="UniProtKB-EC"/>
</dbReference>
<dbReference type="PANTHER" id="PTHR43033">
    <property type="entry name" value="TRNA(ILE)-LYSIDINE SYNTHASE-RELATED"/>
    <property type="match status" value="1"/>
</dbReference>
<dbReference type="Pfam" id="PF11734">
    <property type="entry name" value="TilS_C"/>
    <property type="match status" value="1"/>
</dbReference>
<evidence type="ECO:0000313" key="10">
    <source>
        <dbReference type="EMBL" id="HIU35672.1"/>
    </source>
</evidence>
<dbReference type="InterPro" id="IPR012094">
    <property type="entry name" value="tRNA_Ile_lys_synt"/>
</dbReference>
<comment type="similarity">
    <text evidence="8">Belongs to the tRNA(Ile)-lysidine synthase family.</text>
</comment>
<organism evidence="10 11">
    <name type="scientific">Candidatus Fimenecus excrementigallinarum</name>
    <dbReference type="NCBI Taxonomy" id="2840816"/>
    <lineage>
        <taxon>Bacteria</taxon>
        <taxon>Bacillati</taxon>
        <taxon>Bacillota</taxon>
        <taxon>Clostridia</taxon>
        <taxon>Candidatus Fimenecus</taxon>
    </lineage>
</organism>
<dbReference type="NCBIfam" id="TIGR02433">
    <property type="entry name" value="lysidine_TilS_C"/>
    <property type="match status" value="1"/>
</dbReference>
<keyword evidence="2 8" id="KW-0963">Cytoplasm</keyword>
<dbReference type="NCBIfam" id="TIGR02432">
    <property type="entry name" value="lysidine_TilS_N"/>
    <property type="match status" value="1"/>
</dbReference>
<dbReference type="Gene3D" id="1.20.59.20">
    <property type="match status" value="1"/>
</dbReference>
<sequence length="462" mass="49451">MRDAVLSFLQTQGVTPGARVVVGLSGGADSVCLLHLLASLRDVLPTALSAVHIEHGIRGEESRKDAAFCRAFCASLGVPLAVRSVDVPAVCRQTGEGHEACGRRLRYAAFEDAAGETGFILTAHTADDNAETVLLHLVRGTGLRGLCGIPPVRGRILRPLLSFSRADVEAYCAKHGLSYRVDSTNADPRYLRNRMRREVLPVFKTMNPAALAAFSRMTADLRADEAYLEAQTAAAAKEAVAPDGIREEAFLALPAALRRRVAQRWLAEALGVAPEHKWVDALCALAKTGKSVTLFGSTVVRSRAGRLELVGAPAAAWAVEIPVPRAPVCVQTPAGPVRLTPLVQKDLQNLHKADLANVVDCATMDTNLVLRSRRAGDRFCDPRRGVTKELRKWFNEKKLAPERRGAVPVLACGDRLLWVGGFGADAFAKAGAETAHGLLVEAGEKSHASDDEIAAGCARSVF</sequence>
<keyword evidence="4 8" id="KW-0819">tRNA processing</keyword>
<proteinExistence type="inferred from homology"/>
<dbReference type="InterPro" id="IPR015262">
    <property type="entry name" value="tRNA_Ile_lys_synt_subst-bd"/>
</dbReference>
<dbReference type="Pfam" id="PF01171">
    <property type="entry name" value="ATP_bind_3"/>
    <property type="match status" value="1"/>
</dbReference>
<dbReference type="EC" id="6.3.4.19" evidence="8"/>
<comment type="domain">
    <text evidence="8">The N-terminal region contains the highly conserved SGGXDS motif, predicted to be a P-loop motif involved in ATP binding.</text>
</comment>
<dbReference type="InterPro" id="IPR012796">
    <property type="entry name" value="Lysidine-tRNA-synth_C"/>
</dbReference>
<dbReference type="InterPro" id="IPR012795">
    <property type="entry name" value="tRNA_Ile_lys_synt_N"/>
</dbReference>
<keyword evidence="3 8" id="KW-0436">Ligase</keyword>
<dbReference type="SUPFAM" id="SSF52402">
    <property type="entry name" value="Adenine nucleotide alpha hydrolases-like"/>
    <property type="match status" value="1"/>
</dbReference>
<evidence type="ECO:0000259" key="9">
    <source>
        <dbReference type="SMART" id="SM00977"/>
    </source>
</evidence>
<accession>A0A9D1IE73</accession>
<evidence type="ECO:0000256" key="6">
    <source>
        <dbReference type="ARBA" id="ARBA00022840"/>
    </source>
</evidence>
<gene>
    <name evidence="8 10" type="primary">tilS</name>
    <name evidence="10" type="ORF">IAC53_03585</name>
</gene>
<name>A0A9D1IE73_9FIRM</name>
<dbReference type="InterPro" id="IPR011063">
    <property type="entry name" value="TilS/TtcA_N"/>
</dbReference>
<protein>
    <recommendedName>
        <fullName evidence="8">tRNA(Ile)-lysidine synthase</fullName>
        <ecNumber evidence="8">6.3.4.19</ecNumber>
    </recommendedName>
    <alternativeName>
        <fullName evidence="8">tRNA(Ile)-2-lysyl-cytidine synthase</fullName>
    </alternativeName>
    <alternativeName>
        <fullName evidence="8">tRNA(Ile)-lysidine synthetase</fullName>
    </alternativeName>
</protein>
<dbReference type="SUPFAM" id="SSF82829">
    <property type="entry name" value="MesJ substrate recognition domain-like"/>
    <property type="match status" value="1"/>
</dbReference>
<dbReference type="SMART" id="SM00977">
    <property type="entry name" value="TilS_C"/>
    <property type="match status" value="1"/>
</dbReference>
<dbReference type="SUPFAM" id="SSF56037">
    <property type="entry name" value="PheT/TilS domain"/>
    <property type="match status" value="1"/>
</dbReference>
<dbReference type="Pfam" id="PF09179">
    <property type="entry name" value="TilS"/>
    <property type="match status" value="1"/>
</dbReference>